<dbReference type="GeneID" id="63717186"/>
<protein>
    <submittedName>
        <fullName evidence="3">Uncharacterized protein</fullName>
    </submittedName>
</protein>
<dbReference type="Proteomes" id="UP000076580">
    <property type="component" value="Chromosome 02"/>
</dbReference>
<comment type="caution">
    <text evidence="3">The sequence shown here is derived from an EMBL/GenBank/DDBJ whole genome shotgun (WGS) entry which is preliminary data.</text>
</comment>
<accession>A0A151GKJ5</accession>
<feature type="signal peptide" evidence="2">
    <location>
        <begin position="1"/>
        <end position="17"/>
    </location>
</feature>
<evidence type="ECO:0000313" key="3">
    <source>
        <dbReference type="EMBL" id="KYK57532.1"/>
    </source>
</evidence>
<feature type="chain" id="PRO_5007580674" evidence="2">
    <location>
        <begin position="18"/>
        <end position="169"/>
    </location>
</feature>
<dbReference type="EMBL" id="LAYC01000002">
    <property type="protein sequence ID" value="KYK57532.1"/>
    <property type="molecule type" value="Genomic_DNA"/>
</dbReference>
<dbReference type="InParanoid" id="A0A151GKJ5"/>
<dbReference type="RefSeq" id="XP_040656884.1">
    <property type="nucleotide sequence ID" value="XM_040801851.1"/>
</dbReference>
<sequence>MAFLLGLAGLALRSTRHHDGYGQGYGYGQPSMHQTRADYYCHLPVSAVNQQARADYYYRAPVSTVNHQTAAGGNNISTGYYAPRQRRGCCGRKAQRRYERELRREARSARRVERKGYPSQVAPAPAMRNDGARPTAPGRDVFVTEVRRETRTMGEAPPTYEELERSGRI</sequence>
<name>A0A151GKJ5_DRECN</name>
<feature type="region of interest" description="Disordered" evidence="1">
    <location>
        <begin position="100"/>
        <end position="169"/>
    </location>
</feature>
<dbReference type="AlphaFoldDB" id="A0A151GKJ5"/>
<reference evidence="3 4" key="1">
    <citation type="journal article" date="2016" name="Sci. Rep.">
        <title>Insights into Adaptations to a Near-Obligate Nematode Endoparasitic Lifestyle from the Finished Genome of Drechmeria coniospora.</title>
        <authorList>
            <person name="Zhang L."/>
            <person name="Zhou Z."/>
            <person name="Guo Q."/>
            <person name="Fokkens L."/>
            <person name="Miskei M."/>
            <person name="Pocsi I."/>
            <person name="Zhang W."/>
            <person name="Chen M."/>
            <person name="Wang L."/>
            <person name="Sun Y."/>
            <person name="Donzelli B.G."/>
            <person name="Gibson D.M."/>
            <person name="Nelson D.R."/>
            <person name="Luo J.G."/>
            <person name="Rep M."/>
            <person name="Liu H."/>
            <person name="Yang S."/>
            <person name="Wang J."/>
            <person name="Krasnoff S.B."/>
            <person name="Xu Y."/>
            <person name="Molnar I."/>
            <person name="Lin M."/>
        </authorList>
    </citation>
    <scope>NUCLEOTIDE SEQUENCE [LARGE SCALE GENOMIC DNA]</scope>
    <source>
        <strain evidence="3 4">ARSEF 6962</strain>
    </source>
</reference>
<feature type="compositionally biased region" description="Basic and acidic residues" evidence="1">
    <location>
        <begin position="100"/>
        <end position="116"/>
    </location>
</feature>
<gene>
    <name evidence="3" type="ORF">DCS_04543</name>
</gene>
<keyword evidence="4" id="KW-1185">Reference proteome</keyword>
<organism evidence="3 4">
    <name type="scientific">Drechmeria coniospora</name>
    <name type="common">Nematophagous fungus</name>
    <name type="synonym">Meria coniospora</name>
    <dbReference type="NCBI Taxonomy" id="98403"/>
    <lineage>
        <taxon>Eukaryota</taxon>
        <taxon>Fungi</taxon>
        <taxon>Dikarya</taxon>
        <taxon>Ascomycota</taxon>
        <taxon>Pezizomycotina</taxon>
        <taxon>Sordariomycetes</taxon>
        <taxon>Hypocreomycetidae</taxon>
        <taxon>Hypocreales</taxon>
        <taxon>Ophiocordycipitaceae</taxon>
        <taxon>Drechmeria</taxon>
    </lineage>
</organism>
<keyword evidence="2" id="KW-0732">Signal</keyword>
<evidence type="ECO:0000256" key="1">
    <source>
        <dbReference type="SAM" id="MobiDB-lite"/>
    </source>
</evidence>
<proteinExistence type="predicted"/>
<evidence type="ECO:0000313" key="4">
    <source>
        <dbReference type="Proteomes" id="UP000076580"/>
    </source>
</evidence>
<evidence type="ECO:0000256" key="2">
    <source>
        <dbReference type="SAM" id="SignalP"/>
    </source>
</evidence>